<keyword evidence="3" id="KW-1185">Reference proteome</keyword>
<sequence>MKHLENQYTIAFYNLENFFDTKNDPHTLDDDFTPEGRKAWNERKFGKKVKKMAKAISQIGLEESDTLPILIGIAEVENRNVIDALLGAKALREEDYDYIHFNSPDERGIDTALIYHQQHFKVLNSETIPLLIDNDNGDRDYTRDILYVHGQLHQEEIHVFVNHWPSRRQGADETQYKRIKAAETIIEKLNTIEGENLNCIVMGDFNDDPNSASIQKLMETGVFINPMQKLLSPNSGSANYRGEWSLFDQILVSHSFLNYENGTHSFRKAEVFSPQFLKEWKGRYKGNPFRTFVGKKYLGGYSDHFPVYVILKENI</sequence>
<proteinExistence type="predicted"/>
<dbReference type="PANTHER" id="PTHR42834">
    <property type="entry name" value="ENDONUCLEASE/EXONUCLEASE/PHOSPHATASE FAMILY PROTEIN (AFU_ORTHOLOGUE AFUA_3G09210)"/>
    <property type="match status" value="1"/>
</dbReference>
<dbReference type="RefSeq" id="WP_313788454.1">
    <property type="nucleotide sequence ID" value="NZ_OBEH01000001.1"/>
</dbReference>
<dbReference type="AlphaFoldDB" id="A0A285MDC5"/>
<dbReference type="InterPro" id="IPR005135">
    <property type="entry name" value="Endo/exonuclease/phosphatase"/>
</dbReference>
<protein>
    <recommendedName>
        <fullName evidence="1">Endonuclease/exonuclease/phosphatase domain-containing protein</fullName>
    </recommendedName>
</protein>
<dbReference type="GO" id="GO:0003824">
    <property type="term" value="F:catalytic activity"/>
    <property type="evidence" value="ECO:0007669"/>
    <property type="project" value="InterPro"/>
</dbReference>
<evidence type="ECO:0000313" key="2">
    <source>
        <dbReference type="EMBL" id="SNY95139.1"/>
    </source>
</evidence>
<organism evidence="2 3">
    <name type="scientific">Flagellimonas pacifica</name>
    <dbReference type="NCBI Taxonomy" id="1247520"/>
    <lineage>
        <taxon>Bacteria</taxon>
        <taxon>Pseudomonadati</taxon>
        <taxon>Bacteroidota</taxon>
        <taxon>Flavobacteriia</taxon>
        <taxon>Flavobacteriales</taxon>
        <taxon>Flavobacteriaceae</taxon>
        <taxon>Flagellimonas</taxon>
    </lineage>
</organism>
<dbReference type="InterPro" id="IPR036691">
    <property type="entry name" value="Endo/exonu/phosph_ase_sf"/>
</dbReference>
<dbReference type="Pfam" id="PF19580">
    <property type="entry name" value="Exo_endo_phos_3"/>
    <property type="match status" value="1"/>
</dbReference>
<feature type="domain" description="Endonuclease/exonuclease/phosphatase" evidence="1">
    <location>
        <begin position="9"/>
        <end position="312"/>
    </location>
</feature>
<dbReference type="SUPFAM" id="SSF56219">
    <property type="entry name" value="DNase I-like"/>
    <property type="match status" value="1"/>
</dbReference>
<evidence type="ECO:0000313" key="3">
    <source>
        <dbReference type="Proteomes" id="UP000219048"/>
    </source>
</evidence>
<name>A0A285MDC5_9FLAO</name>
<gene>
    <name evidence="2" type="ORF">SAMN06265377_0805</name>
</gene>
<dbReference type="EMBL" id="OBEH01000001">
    <property type="protein sequence ID" value="SNY95139.1"/>
    <property type="molecule type" value="Genomic_DNA"/>
</dbReference>
<reference evidence="3" key="1">
    <citation type="submission" date="2017-09" db="EMBL/GenBank/DDBJ databases">
        <authorList>
            <person name="Varghese N."/>
            <person name="Submissions S."/>
        </authorList>
    </citation>
    <scope>NUCLEOTIDE SEQUENCE [LARGE SCALE GENOMIC DNA]</scope>
    <source>
        <strain evidence="3">DSM 25885</strain>
    </source>
</reference>
<evidence type="ECO:0000259" key="1">
    <source>
        <dbReference type="Pfam" id="PF19580"/>
    </source>
</evidence>
<dbReference type="Proteomes" id="UP000219048">
    <property type="component" value="Unassembled WGS sequence"/>
</dbReference>
<dbReference type="Gene3D" id="3.60.10.10">
    <property type="entry name" value="Endonuclease/exonuclease/phosphatase"/>
    <property type="match status" value="1"/>
</dbReference>
<accession>A0A285MDC5</accession>
<dbReference type="PANTHER" id="PTHR42834:SF1">
    <property type="entry name" value="ENDONUCLEASE_EXONUCLEASE_PHOSPHATASE FAMILY PROTEIN (AFU_ORTHOLOGUE AFUA_3G09210)"/>
    <property type="match status" value="1"/>
</dbReference>